<gene>
    <name evidence="3" type="ORF">LNTAR_15727</name>
</gene>
<dbReference type="AlphaFoldDB" id="A6DME3"/>
<evidence type="ECO:0000313" key="4">
    <source>
        <dbReference type="Proteomes" id="UP000004947"/>
    </source>
</evidence>
<dbReference type="EMBL" id="ABCK01000011">
    <property type="protein sequence ID" value="EDM27133.1"/>
    <property type="molecule type" value="Genomic_DNA"/>
</dbReference>
<comment type="caution">
    <text evidence="3">The sequence shown here is derived from an EMBL/GenBank/DDBJ whole genome shotgun (WGS) entry which is preliminary data.</text>
</comment>
<evidence type="ECO:0000313" key="3">
    <source>
        <dbReference type="EMBL" id="EDM27133.1"/>
    </source>
</evidence>
<keyword evidence="1" id="KW-0472">Membrane</keyword>
<keyword evidence="1" id="KW-0812">Transmembrane</keyword>
<dbReference type="GO" id="GO:0008233">
    <property type="term" value="F:peptidase activity"/>
    <property type="evidence" value="ECO:0007669"/>
    <property type="project" value="InterPro"/>
</dbReference>
<accession>A6DME3</accession>
<dbReference type="Gene3D" id="3.90.70.10">
    <property type="entry name" value="Cysteine proteinases"/>
    <property type="match status" value="1"/>
</dbReference>
<feature type="transmembrane region" description="Helical" evidence="1">
    <location>
        <begin position="105"/>
        <end position="125"/>
    </location>
</feature>
<dbReference type="Pfam" id="PF03412">
    <property type="entry name" value="Peptidase_C39"/>
    <property type="match status" value="1"/>
</dbReference>
<dbReference type="GO" id="GO:0006508">
    <property type="term" value="P:proteolysis"/>
    <property type="evidence" value="ECO:0007669"/>
    <property type="project" value="InterPro"/>
</dbReference>
<dbReference type="PROSITE" id="PS50990">
    <property type="entry name" value="PEPTIDASE_C39"/>
    <property type="match status" value="1"/>
</dbReference>
<dbReference type="GO" id="GO:0005524">
    <property type="term" value="F:ATP binding"/>
    <property type="evidence" value="ECO:0007669"/>
    <property type="project" value="InterPro"/>
</dbReference>
<feature type="transmembrane region" description="Helical" evidence="1">
    <location>
        <begin position="38"/>
        <end position="57"/>
    </location>
</feature>
<reference evidence="3 4" key="1">
    <citation type="journal article" date="2010" name="J. Bacteriol.">
        <title>Genome sequence of Lentisphaera araneosa HTCC2155T, the type species of the order Lentisphaerales in the phylum Lentisphaerae.</title>
        <authorList>
            <person name="Thrash J.C."/>
            <person name="Cho J.C."/>
            <person name="Vergin K.L."/>
            <person name="Morris R.M."/>
            <person name="Giovannoni S.J."/>
        </authorList>
    </citation>
    <scope>NUCLEOTIDE SEQUENCE [LARGE SCALE GENOMIC DNA]</scope>
    <source>
        <strain evidence="3 4">HTCC2155</strain>
    </source>
</reference>
<dbReference type="Proteomes" id="UP000004947">
    <property type="component" value="Unassembled WGS sequence"/>
</dbReference>
<keyword evidence="1" id="KW-1133">Transmembrane helix</keyword>
<dbReference type="RefSeq" id="WP_007279041.1">
    <property type="nucleotide sequence ID" value="NZ_ABCK01000011.1"/>
</dbReference>
<protein>
    <recommendedName>
        <fullName evidence="2">Peptidase C39 domain-containing protein</fullName>
    </recommendedName>
</protein>
<sequence length="269" mass="30435">MSLIVIITSSLLAFYLAKTVYARKATQLTRHNAFHKNIAGFIFFIIIAMLGFVLRVLSLKYEYAYKLPLYPQAYAIEIFLFGLNSLVVYSSTFLFLITLKEKQDRLSTSLAVLFIYMSLNSIYLYHTRSPQIKERQLNGVILQSDPMSCAAASLANISHYFQMPQSERTCVNAIGTSVQGSSPAQIVLGARKLDFEAKIVHNKTVEAIIFPAILFVDAPLGKEKHALVIMNKVNEFYEIWDPDKGRVYWSAEYLGSRWHGNGIEISPKT</sequence>
<evidence type="ECO:0000256" key="1">
    <source>
        <dbReference type="SAM" id="Phobius"/>
    </source>
</evidence>
<feature type="transmembrane region" description="Helical" evidence="1">
    <location>
        <begin position="78"/>
        <end position="99"/>
    </location>
</feature>
<dbReference type="STRING" id="313628.LNTAR_15727"/>
<dbReference type="InterPro" id="IPR005074">
    <property type="entry name" value="Peptidase_C39"/>
</dbReference>
<keyword evidence="4" id="KW-1185">Reference proteome</keyword>
<evidence type="ECO:0000259" key="2">
    <source>
        <dbReference type="PROSITE" id="PS50990"/>
    </source>
</evidence>
<feature type="domain" description="Peptidase C39" evidence="2">
    <location>
        <begin position="143"/>
        <end position="265"/>
    </location>
</feature>
<dbReference type="GO" id="GO:0016020">
    <property type="term" value="C:membrane"/>
    <property type="evidence" value="ECO:0007669"/>
    <property type="project" value="InterPro"/>
</dbReference>
<organism evidence="3 4">
    <name type="scientific">Lentisphaera araneosa HTCC2155</name>
    <dbReference type="NCBI Taxonomy" id="313628"/>
    <lineage>
        <taxon>Bacteria</taxon>
        <taxon>Pseudomonadati</taxon>
        <taxon>Lentisphaerota</taxon>
        <taxon>Lentisphaeria</taxon>
        <taxon>Lentisphaerales</taxon>
        <taxon>Lentisphaeraceae</taxon>
        <taxon>Lentisphaera</taxon>
    </lineage>
</organism>
<name>A6DME3_9BACT</name>
<proteinExistence type="predicted"/>